<dbReference type="EMBL" id="FNTH01000001">
    <property type="protein sequence ID" value="SEC96961.1"/>
    <property type="molecule type" value="Genomic_DNA"/>
</dbReference>
<reference evidence="1 2" key="1">
    <citation type="submission" date="2016-10" db="EMBL/GenBank/DDBJ databases">
        <authorList>
            <person name="de Groot N.N."/>
        </authorList>
    </citation>
    <scope>NUCLEOTIDE SEQUENCE [LARGE SCALE GENOMIC DNA]</scope>
    <source>
        <strain evidence="1 2">MT12</strain>
    </source>
</reference>
<gene>
    <name evidence="1" type="ORF">SAMN05444164_3251</name>
</gene>
<accession>A0A1H4WWH5</accession>
<evidence type="ECO:0000313" key="2">
    <source>
        <dbReference type="Proteomes" id="UP000198992"/>
    </source>
</evidence>
<organism evidence="1 2">
    <name type="scientific">Bradyrhizobium erythrophlei</name>
    <dbReference type="NCBI Taxonomy" id="1437360"/>
    <lineage>
        <taxon>Bacteria</taxon>
        <taxon>Pseudomonadati</taxon>
        <taxon>Pseudomonadota</taxon>
        <taxon>Alphaproteobacteria</taxon>
        <taxon>Hyphomicrobiales</taxon>
        <taxon>Nitrobacteraceae</taxon>
        <taxon>Bradyrhizobium</taxon>
    </lineage>
</organism>
<evidence type="ECO:0000313" key="1">
    <source>
        <dbReference type="EMBL" id="SEC96961.1"/>
    </source>
</evidence>
<name>A0A1H4WWH5_9BRAD</name>
<dbReference type="AlphaFoldDB" id="A0A1H4WWH5"/>
<proteinExistence type="predicted"/>
<protein>
    <submittedName>
        <fullName evidence="1">Uncharacterized protein</fullName>
    </submittedName>
</protein>
<sequence>MKPRRRLDVPSATAQRDATLIRTMLHDLEKTMDLLSCDIAADEERLRVFDVNAPAYPILARALIARRDNLKSPVGALEKRLSAINPPDHATADGAAILSESNADGQLQSIASAVG</sequence>
<dbReference type="Proteomes" id="UP000198992">
    <property type="component" value="Unassembled WGS sequence"/>
</dbReference>